<dbReference type="RefSeq" id="WP_279247138.1">
    <property type="nucleotide sequence ID" value="NZ_SHNN01000005.1"/>
</dbReference>
<comment type="caution">
    <text evidence="2">The sequence shown here is derived from an EMBL/GenBank/DDBJ whole genome shotgun (WGS) entry which is preliminary data.</text>
</comment>
<proteinExistence type="predicted"/>
<name>A0ABT3TLD8_9GAMM</name>
<keyword evidence="3" id="KW-1185">Reference proteome</keyword>
<feature type="domain" description="DUF1214" evidence="1">
    <location>
        <begin position="126"/>
        <end position="214"/>
    </location>
</feature>
<dbReference type="InterPro" id="IPR010621">
    <property type="entry name" value="DUF1214"/>
</dbReference>
<dbReference type="Proteomes" id="UP001143362">
    <property type="component" value="Unassembled WGS sequence"/>
</dbReference>
<organism evidence="2 3">
    <name type="scientific">Candidatus Litorirhabdus singularis</name>
    <dbReference type="NCBI Taxonomy" id="2518993"/>
    <lineage>
        <taxon>Bacteria</taxon>
        <taxon>Pseudomonadati</taxon>
        <taxon>Pseudomonadota</taxon>
        <taxon>Gammaproteobacteria</taxon>
        <taxon>Cellvibrionales</taxon>
        <taxon>Halieaceae</taxon>
        <taxon>Candidatus Litorirhabdus</taxon>
    </lineage>
</organism>
<accession>A0ABT3TLD8</accession>
<evidence type="ECO:0000259" key="1">
    <source>
        <dbReference type="Pfam" id="PF06742"/>
    </source>
</evidence>
<sequence length="433" mass="48588">MKKAAVVIGCLIMLLAAFFGGRFSVSTLGEIEAPKNVTTSTSATPTKMWEKFGTDLQVAGVSMIRELPVDYPIDQAEGVRFMLRQLRSSIDMVLAREQGMPSVFRLGTNTSAKWGLDGADGKYTNAAITGQGTYRLHGNIGSARLFAVQSATQTGEFDGSYDQYESFKELTGDQLQIDAEGNFEVLISGYKPDNWSGNWLELDPKATELLVREYFREWESEVPGTYYLERLDDSAPSEPLDLLQAADLLDSTINEFYIRVPEWRNEADQIRKLFTNKIFVQKGARGTLAANFYGAGWFKVADNEALIIEMDAPDALLWSIQLGTIWWESIDYLNHTASYNDSQAVASSDGKYRFVISQKDPGVVNWLNPVGHTEGMIFLRQQQSKNLVKPEAALVPFEDLRSHFPADVEKVGPEDRKRNRAYRLKHGVQRYSP</sequence>
<evidence type="ECO:0000313" key="2">
    <source>
        <dbReference type="EMBL" id="MCX2983108.1"/>
    </source>
</evidence>
<dbReference type="Pfam" id="PF06742">
    <property type="entry name" value="DUF1214"/>
    <property type="match status" value="1"/>
</dbReference>
<evidence type="ECO:0000313" key="3">
    <source>
        <dbReference type="Proteomes" id="UP001143362"/>
    </source>
</evidence>
<protein>
    <submittedName>
        <fullName evidence="2">DUF1214 domain-containing protein</fullName>
    </submittedName>
</protein>
<gene>
    <name evidence="2" type="ORF">EYC98_19780</name>
</gene>
<dbReference type="EMBL" id="SHNN01000005">
    <property type="protein sequence ID" value="MCX2983108.1"/>
    <property type="molecule type" value="Genomic_DNA"/>
</dbReference>
<reference evidence="2" key="1">
    <citation type="submission" date="2019-02" db="EMBL/GenBank/DDBJ databases">
        <authorList>
            <person name="Li S.-H."/>
        </authorList>
    </citation>
    <scope>NUCLEOTIDE SEQUENCE</scope>
    <source>
        <strain evidence="2">IMCC14734</strain>
    </source>
</reference>